<comment type="similarity">
    <text evidence="1">Belongs to the cycloisomerase 2 family.</text>
</comment>
<protein>
    <submittedName>
        <fullName evidence="2">Lactonase family protein</fullName>
    </submittedName>
</protein>
<organism evidence="2 3">
    <name type="scientific">Acetilactobacillus jinshanensis</name>
    <dbReference type="NCBI Taxonomy" id="1720083"/>
    <lineage>
        <taxon>Bacteria</taxon>
        <taxon>Bacillati</taxon>
        <taxon>Bacillota</taxon>
        <taxon>Bacilli</taxon>
        <taxon>Lactobacillales</taxon>
        <taxon>Lactobacillaceae</taxon>
        <taxon>Acetilactobacillus</taxon>
    </lineage>
</organism>
<dbReference type="GO" id="GO:0005829">
    <property type="term" value="C:cytosol"/>
    <property type="evidence" value="ECO:0007669"/>
    <property type="project" value="TreeGrafter"/>
</dbReference>
<dbReference type="PANTHER" id="PTHR30344">
    <property type="entry name" value="6-PHOSPHOGLUCONOLACTONASE-RELATED"/>
    <property type="match status" value="1"/>
</dbReference>
<dbReference type="SUPFAM" id="SSF51004">
    <property type="entry name" value="C-terminal (heme d1) domain of cytochrome cd1-nitrite reductase"/>
    <property type="match status" value="1"/>
</dbReference>
<sequence length="356" mass="39697">MIEKFLIGTYTLQTSHGVYDLELDDNKKRLQNLRFVAGSGNPTYLAISKANRIYAIDKVWPKNLGEGNDHMRGGLQVLDNNSRPAIVTDTKLDPGVSPCYVTVDEKQQLVFTANYHTGAIIIYKIMPKGKLQETDRVVDKGHQGPRPEQKDGAHPHFADLTPDGRLVVVDLGQDRIYLYNLSDEGKLSPVSKFQFKPGFGPRHIVFDPKKGVAYVSAELSSNVAVMNYDAKVGKFSLKQVISTIPDTWTKHNGAAAIRMSKDGKFIYVSNRGFNSIAVFQSDAEGKLKLIQEISTEGDFPRDFNFNHDQSMVIALNQNTNNATLYERNASTGKLKMIQKDFKVPEGVCVCPEKIIK</sequence>
<dbReference type="InterPro" id="IPR015943">
    <property type="entry name" value="WD40/YVTN_repeat-like_dom_sf"/>
</dbReference>
<evidence type="ECO:0000313" key="3">
    <source>
        <dbReference type="Proteomes" id="UP000294321"/>
    </source>
</evidence>
<dbReference type="AlphaFoldDB" id="A0A4P6ZJ63"/>
<proteinExistence type="inferred from homology"/>
<dbReference type="EMBL" id="CP034726">
    <property type="protein sequence ID" value="QBP17765.1"/>
    <property type="molecule type" value="Genomic_DNA"/>
</dbReference>
<dbReference type="InterPro" id="IPR019405">
    <property type="entry name" value="Lactonase_7-beta_prop"/>
</dbReference>
<dbReference type="InterPro" id="IPR011048">
    <property type="entry name" value="Haem_d1_sf"/>
</dbReference>
<gene>
    <name evidence="2" type="ORF">ELX58_00935</name>
</gene>
<dbReference type="GO" id="GO:0017057">
    <property type="term" value="F:6-phosphogluconolactonase activity"/>
    <property type="evidence" value="ECO:0007669"/>
    <property type="project" value="TreeGrafter"/>
</dbReference>
<dbReference type="InterPro" id="IPR050282">
    <property type="entry name" value="Cycloisomerase_2"/>
</dbReference>
<evidence type="ECO:0000256" key="1">
    <source>
        <dbReference type="ARBA" id="ARBA00005564"/>
    </source>
</evidence>
<dbReference type="KEGG" id="lji:ELX58_00935"/>
<keyword evidence="3" id="KW-1185">Reference proteome</keyword>
<name>A0A4P6ZJ63_9LACO</name>
<dbReference type="Proteomes" id="UP000294321">
    <property type="component" value="Chromosome"/>
</dbReference>
<accession>A0A4P6ZJ63</accession>
<dbReference type="RefSeq" id="WP_133441310.1">
    <property type="nucleotide sequence ID" value="NZ_CP034726.1"/>
</dbReference>
<reference evidence="3" key="1">
    <citation type="submission" date="2018-12" db="EMBL/GenBank/DDBJ databases">
        <title>A new species of lactobacillus.</title>
        <authorList>
            <person name="Jian Y."/>
            <person name="Xin L."/>
            <person name="Hong Z.J."/>
            <person name="Ming L.Z."/>
            <person name="Hong X.Z."/>
        </authorList>
    </citation>
    <scope>NUCLEOTIDE SEQUENCE [LARGE SCALE GENOMIC DNA]</scope>
    <source>
        <strain evidence="3">HSLZ-75</strain>
    </source>
</reference>
<dbReference type="PANTHER" id="PTHR30344:SF1">
    <property type="entry name" value="6-PHOSPHOGLUCONOLACTONASE"/>
    <property type="match status" value="1"/>
</dbReference>
<dbReference type="OrthoDB" id="9790815at2"/>
<dbReference type="Gene3D" id="2.130.10.10">
    <property type="entry name" value="YVTN repeat-like/Quinoprotein amine dehydrogenase"/>
    <property type="match status" value="1"/>
</dbReference>
<dbReference type="Pfam" id="PF10282">
    <property type="entry name" value="Lactonase"/>
    <property type="match status" value="1"/>
</dbReference>
<evidence type="ECO:0000313" key="2">
    <source>
        <dbReference type="EMBL" id="QBP17765.1"/>
    </source>
</evidence>